<sequence length="156" mass="17076">MKFLEKPINWLAAIPLLVLVGIANYAVIMRYAVGQPVHWSEEVSGMLLIWIVMIGAIAAERDGQHLSISLVTDALPRRARLLVNAVVGLVSVAVILYVGWIGLQLALSVQFKVTSILRISWLWIDIAIPVGAVGIAFYMLIDAIKGFRALAKDDAE</sequence>
<keyword evidence="7 9" id="KW-0472">Membrane</keyword>
<keyword evidence="6 9" id="KW-1133">Transmembrane helix</keyword>
<dbReference type="PANTHER" id="PTHR35011:SF5">
    <property type="entry name" value="SIALIC ACID TRAP TRANSPORTER SMALL PERMEASE PROTEIN SIAQ"/>
    <property type="match status" value="1"/>
</dbReference>
<keyword evidence="4 9" id="KW-0997">Cell inner membrane</keyword>
<gene>
    <name evidence="12" type="ORF">SAMN02745223_02791</name>
    <name evidence="11" type="ORF">VW29_14935</name>
</gene>
<organism evidence="11 13">
    <name type="scientific">Devosia limi DSM 17137</name>
    <dbReference type="NCBI Taxonomy" id="1121477"/>
    <lineage>
        <taxon>Bacteria</taxon>
        <taxon>Pseudomonadati</taxon>
        <taxon>Pseudomonadota</taxon>
        <taxon>Alphaproteobacteria</taxon>
        <taxon>Hyphomicrobiales</taxon>
        <taxon>Devosiaceae</taxon>
        <taxon>Devosia</taxon>
    </lineage>
</organism>
<dbReference type="Proteomes" id="UP000033608">
    <property type="component" value="Unassembled WGS sequence"/>
</dbReference>
<dbReference type="AlphaFoldDB" id="A0A0F5LKP9"/>
<dbReference type="OrthoDB" id="4964541at2"/>
<comment type="function">
    <text evidence="9">Part of the tripartite ATP-independent periplasmic (TRAP) transport system.</text>
</comment>
<evidence type="ECO:0000256" key="2">
    <source>
        <dbReference type="ARBA" id="ARBA00022448"/>
    </source>
</evidence>
<comment type="similarity">
    <text evidence="8 9">Belongs to the TRAP transporter small permease family.</text>
</comment>
<accession>A0A0F5LKP9</accession>
<dbReference type="RefSeq" id="WP_046136063.1">
    <property type="nucleotide sequence ID" value="NZ_FQVC01000008.1"/>
</dbReference>
<evidence type="ECO:0000256" key="6">
    <source>
        <dbReference type="ARBA" id="ARBA00022989"/>
    </source>
</evidence>
<dbReference type="EMBL" id="FQVC01000008">
    <property type="protein sequence ID" value="SHF49271.1"/>
    <property type="molecule type" value="Genomic_DNA"/>
</dbReference>
<comment type="subunit">
    <text evidence="9">The complex comprises the extracytoplasmic solute receptor protein and the two transmembrane proteins.</text>
</comment>
<evidence type="ECO:0000256" key="7">
    <source>
        <dbReference type="ARBA" id="ARBA00023136"/>
    </source>
</evidence>
<protein>
    <recommendedName>
        <fullName evidence="9">TRAP transporter small permease protein</fullName>
    </recommendedName>
</protein>
<evidence type="ECO:0000256" key="1">
    <source>
        <dbReference type="ARBA" id="ARBA00004429"/>
    </source>
</evidence>
<dbReference type="PATRIC" id="fig|1121477.3.peg.4159"/>
<keyword evidence="3" id="KW-1003">Cell membrane</keyword>
<evidence type="ECO:0000313" key="14">
    <source>
        <dbReference type="Proteomes" id="UP000184533"/>
    </source>
</evidence>
<evidence type="ECO:0000256" key="3">
    <source>
        <dbReference type="ARBA" id="ARBA00022475"/>
    </source>
</evidence>
<feature type="transmembrane region" description="Helical" evidence="9">
    <location>
        <begin position="81"/>
        <end position="101"/>
    </location>
</feature>
<evidence type="ECO:0000313" key="12">
    <source>
        <dbReference type="EMBL" id="SHF49271.1"/>
    </source>
</evidence>
<evidence type="ECO:0000259" key="10">
    <source>
        <dbReference type="Pfam" id="PF04290"/>
    </source>
</evidence>
<evidence type="ECO:0000256" key="8">
    <source>
        <dbReference type="ARBA" id="ARBA00038436"/>
    </source>
</evidence>
<dbReference type="Proteomes" id="UP000184533">
    <property type="component" value="Unassembled WGS sequence"/>
</dbReference>
<evidence type="ECO:0000256" key="9">
    <source>
        <dbReference type="RuleBase" id="RU369079"/>
    </source>
</evidence>
<dbReference type="GO" id="GO:0005886">
    <property type="term" value="C:plasma membrane"/>
    <property type="evidence" value="ECO:0007669"/>
    <property type="project" value="UniProtKB-SubCell"/>
</dbReference>
<evidence type="ECO:0000313" key="13">
    <source>
        <dbReference type="Proteomes" id="UP000033608"/>
    </source>
</evidence>
<name>A0A0F5LKP9_9HYPH</name>
<dbReference type="STRING" id="1121477.SAMN02745223_02791"/>
<feature type="transmembrane region" description="Helical" evidence="9">
    <location>
        <begin position="43"/>
        <end position="60"/>
    </location>
</feature>
<reference evidence="12 14" key="2">
    <citation type="submission" date="2016-11" db="EMBL/GenBank/DDBJ databases">
        <authorList>
            <person name="Jaros S."/>
            <person name="Januszkiewicz K."/>
            <person name="Wedrychowicz H."/>
        </authorList>
    </citation>
    <scope>NUCLEOTIDE SEQUENCE [LARGE SCALE GENOMIC DNA]</scope>
    <source>
        <strain evidence="12 14">DSM 17137</strain>
    </source>
</reference>
<keyword evidence="13" id="KW-1185">Reference proteome</keyword>
<dbReference type="Pfam" id="PF04290">
    <property type="entry name" value="DctQ"/>
    <property type="match status" value="1"/>
</dbReference>
<feature type="domain" description="Tripartite ATP-independent periplasmic transporters DctQ component" evidence="10">
    <location>
        <begin position="19"/>
        <end position="148"/>
    </location>
</feature>
<proteinExistence type="inferred from homology"/>
<feature type="transmembrane region" description="Helical" evidence="9">
    <location>
        <begin position="121"/>
        <end position="141"/>
    </location>
</feature>
<dbReference type="GO" id="GO:0015740">
    <property type="term" value="P:C4-dicarboxylate transport"/>
    <property type="evidence" value="ECO:0007669"/>
    <property type="project" value="TreeGrafter"/>
</dbReference>
<dbReference type="EMBL" id="LAJF01000091">
    <property type="protein sequence ID" value="KKB82850.1"/>
    <property type="molecule type" value="Genomic_DNA"/>
</dbReference>
<reference evidence="11 13" key="1">
    <citation type="submission" date="2015-03" db="EMBL/GenBank/DDBJ databases">
        <authorList>
            <person name="Hassan Y.I."/>
            <person name="Lepp D."/>
            <person name="Zhou T."/>
        </authorList>
    </citation>
    <scope>NUCLEOTIDE SEQUENCE [LARGE SCALE GENOMIC DNA]</scope>
    <source>
        <strain evidence="11 13">DSM 17137</strain>
    </source>
</reference>
<dbReference type="InterPro" id="IPR055348">
    <property type="entry name" value="DctQ"/>
</dbReference>
<evidence type="ECO:0000256" key="5">
    <source>
        <dbReference type="ARBA" id="ARBA00022692"/>
    </source>
</evidence>
<evidence type="ECO:0000256" key="4">
    <source>
        <dbReference type="ARBA" id="ARBA00022519"/>
    </source>
</evidence>
<keyword evidence="2 9" id="KW-0813">Transport</keyword>
<dbReference type="InterPro" id="IPR007387">
    <property type="entry name" value="TRAP_DctQ"/>
</dbReference>
<dbReference type="GO" id="GO:0022857">
    <property type="term" value="F:transmembrane transporter activity"/>
    <property type="evidence" value="ECO:0007669"/>
    <property type="project" value="UniProtKB-UniRule"/>
</dbReference>
<evidence type="ECO:0000313" key="11">
    <source>
        <dbReference type="EMBL" id="KKB82850.1"/>
    </source>
</evidence>
<dbReference type="PANTHER" id="PTHR35011">
    <property type="entry name" value="2,3-DIKETO-L-GULONATE TRAP TRANSPORTER SMALL PERMEASE PROTEIN YIAM"/>
    <property type="match status" value="1"/>
</dbReference>
<keyword evidence="5 9" id="KW-0812">Transmembrane</keyword>
<comment type="subcellular location">
    <subcellularLocation>
        <location evidence="1 9">Cell inner membrane</location>
        <topology evidence="1 9">Multi-pass membrane protein</topology>
    </subcellularLocation>
</comment>
<feature type="transmembrane region" description="Helical" evidence="9">
    <location>
        <begin position="12"/>
        <end position="31"/>
    </location>
</feature>